<name>A0AA41WCC1_9BACT</name>
<keyword evidence="11" id="KW-0317">Glutathione biosynthesis</keyword>
<evidence type="ECO:0000256" key="10">
    <source>
        <dbReference type="PIRSR" id="PIRSR600101-2"/>
    </source>
</evidence>
<dbReference type="RefSeq" id="WP_284055440.1">
    <property type="nucleotide sequence ID" value="NZ_JAMSLR010000001.1"/>
</dbReference>
<dbReference type="PANTHER" id="PTHR43199:SF1">
    <property type="entry name" value="GLUTATHIONE HYDROLASE PROENZYME"/>
    <property type="match status" value="1"/>
</dbReference>
<dbReference type="GO" id="GO:0006751">
    <property type="term" value="P:glutathione catabolic process"/>
    <property type="evidence" value="ECO:0007669"/>
    <property type="project" value="UniProtKB-UniRule"/>
</dbReference>
<dbReference type="GO" id="GO:0006750">
    <property type="term" value="P:glutathione biosynthetic process"/>
    <property type="evidence" value="ECO:0007669"/>
    <property type="project" value="UniProtKB-KW"/>
</dbReference>
<comment type="pathway">
    <text evidence="11">Sulfur metabolism; glutathione metabolism.</text>
</comment>
<feature type="binding site" evidence="10">
    <location>
        <position position="466"/>
    </location>
    <ligand>
        <name>L-glutamate</name>
        <dbReference type="ChEBI" id="CHEBI:29985"/>
    </ligand>
</feature>
<dbReference type="EC" id="3.4.19.13" evidence="11"/>
<dbReference type="AlphaFoldDB" id="A0AA41WCC1"/>
<protein>
    <recommendedName>
        <fullName evidence="11">Glutathione hydrolase proenzyme</fullName>
        <ecNumber evidence="11">2.3.2.2</ecNumber>
        <ecNumber evidence="11">3.4.19.13</ecNumber>
    </recommendedName>
    <component>
        <recommendedName>
            <fullName evidence="11">Glutathione hydrolase large chain</fullName>
        </recommendedName>
    </component>
    <component>
        <recommendedName>
            <fullName evidence="11">Glutathione hydrolase small chain</fullName>
        </recommendedName>
    </component>
</protein>
<evidence type="ECO:0000313" key="13">
    <source>
        <dbReference type="Proteomes" id="UP001165306"/>
    </source>
</evidence>
<organism evidence="12 13">
    <name type="scientific">Thermalbibacter longus</name>
    <dbReference type="NCBI Taxonomy" id="2951981"/>
    <lineage>
        <taxon>Bacteria</taxon>
        <taxon>Pseudomonadati</taxon>
        <taxon>Thermomicrobiota</taxon>
        <taxon>Thermomicrobia</taxon>
        <taxon>Thermomicrobiales</taxon>
        <taxon>Thermomicrobiaceae</taxon>
        <taxon>Thermalbibacter</taxon>
    </lineage>
</organism>
<comment type="caution">
    <text evidence="12">The sequence shown here is derived from an EMBL/GenBank/DDBJ whole genome shotgun (WGS) entry which is preliminary data.</text>
</comment>
<keyword evidence="6 11" id="KW-0865">Zymogen</keyword>
<dbReference type="PANTHER" id="PTHR43199">
    <property type="entry name" value="GLUTATHIONE HYDROLASE"/>
    <property type="match status" value="1"/>
</dbReference>
<keyword evidence="4 11" id="KW-0808">Transferase</keyword>
<dbReference type="EMBL" id="JAMSLR010000001">
    <property type="protein sequence ID" value="MCM8747655.1"/>
    <property type="molecule type" value="Genomic_DNA"/>
</dbReference>
<dbReference type="InterPro" id="IPR029055">
    <property type="entry name" value="Ntn_hydrolases_N"/>
</dbReference>
<evidence type="ECO:0000256" key="4">
    <source>
        <dbReference type="ARBA" id="ARBA00022679"/>
    </source>
</evidence>
<dbReference type="GO" id="GO:0036374">
    <property type="term" value="F:glutathione hydrolase activity"/>
    <property type="evidence" value="ECO:0007669"/>
    <property type="project" value="UniProtKB-UniRule"/>
</dbReference>
<dbReference type="PRINTS" id="PR01210">
    <property type="entry name" value="GGTRANSPTASE"/>
</dbReference>
<evidence type="ECO:0000256" key="9">
    <source>
        <dbReference type="PIRSR" id="PIRSR600101-1"/>
    </source>
</evidence>
<comment type="PTM">
    <text evidence="11">Cleaved by autocatalysis into a large and a small subunit.</text>
</comment>
<keyword evidence="13" id="KW-1185">Reference proteome</keyword>
<comment type="subunit">
    <text evidence="11">This enzyme consists of two polypeptide chains, which are synthesized in precursor form from a single polypeptide.</text>
</comment>
<comment type="catalytic activity">
    <reaction evidence="1 11">
        <text>an S-substituted glutathione + H2O = an S-substituted L-cysteinylglycine + L-glutamate</text>
        <dbReference type="Rhea" id="RHEA:59468"/>
        <dbReference type="ChEBI" id="CHEBI:15377"/>
        <dbReference type="ChEBI" id="CHEBI:29985"/>
        <dbReference type="ChEBI" id="CHEBI:90779"/>
        <dbReference type="ChEBI" id="CHEBI:143103"/>
        <dbReference type="EC" id="3.4.19.13"/>
    </reaction>
</comment>
<keyword evidence="5 11" id="KW-0378">Hydrolase</keyword>
<evidence type="ECO:0000256" key="11">
    <source>
        <dbReference type="RuleBase" id="RU368036"/>
    </source>
</evidence>
<keyword evidence="7 11" id="KW-0012">Acyltransferase</keyword>
<accession>A0AA41WCC1</accession>
<dbReference type="InterPro" id="IPR051792">
    <property type="entry name" value="GGT_bact"/>
</dbReference>
<dbReference type="GO" id="GO:0103068">
    <property type="term" value="F:leukotriene C4 gamma-glutamyl transferase activity"/>
    <property type="evidence" value="ECO:0007669"/>
    <property type="project" value="UniProtKB-EC"/>
</dbReference>
<reference evidence="12" key="1">
    <citation type="submission" date="2022-06" db="EMBL/GenBank/DDBJ databases">
        <title>CFH 74404 Thermomicrobiaceae sp.</title>
        <authorList>
            <person name="Ming H."/>
            <person name="Li W.-J."/>
            <person name="Zhao Z."/>
        </authorList>
    </citation>
    <scope>NUCLEOTIDE SEQUENCE</scope>
    <source>
        <strain evidence="12">CFH 74404</strain>
    </source>
</reference>
<evidence type="ECO:0000256" key="1">
    <source>
        <dbReference type="ARBA" id="ARBA00001049"/>
    </source>
</evidence>
<dbReference type="InterPro" id="IPR000101">
    <property type="entry name" value="GGT_peptidase"/>
</dbReference>
<evidence type="ECO:0000256" key="2">
    <source>
        <dbReference type="ARBA" id="ARBA00001089"/>
    </source>
</evidence>
<dbReference type="Gene3D" id="1.10.246.130">
    <property type="match status" value="1"/>
</dbReference>
<comment type="similarity">
    <text evidence="3 11">Belongs to the gamma-glutamyltransferase family.</text>
</comment>
<evidence type="ECO:0000256" key="7">
    <source>
        <dbReference type="ARBA" id="ARBA00023315"/>
    </source>
</evidence>
<dbReference type="Gene3D" id="3.60.20.40">
    <property type="match status" value="1"/>
</dbReference>
<feature type="active site" description="Nucleophile" evidence="9">
    <location>
        <position position="383"/>
    </location>
</feature>
<evidence type="ECO:0000313" key="12">
    <source>
        <dbReference type="EMBL" id="MCM8747655.1"/>
    </source>
</evidence>
<comment type="catalytic activity">
    <reaction evidence="8 11">
        <text>an N-terminal (5-L-glutamyl)-[peptide] + an alpha-amino acid = 5-L-glutamyl amino acid + an N-terminal L-alpha-aminoacyl-[peptide]</text>
        <dbReference type="Rhea" id="RHEA:23904"/>
        <dbReference type="Rhea" id="RHEA-COMP:9780"/>
        <dbReference type="Rhea" id="RHEA-COMP:9795"/>
        <dbReference type="ChEBI" id="CHEBI:77644"/>
        <dbReference type="ChEBI" id="CHEBI:78597"/>
        <dbReference type="ChEBI" id="CHEBI:78599"/>
        <dbReference type="ChEBI" id="CHEBI:78608"/>
        <dbReference type="EC" id="2.3.2.2"/>
    </reaction>
</comment>
<dbReference type="Pfam" id="PF01019">
    <property type="entry name" value="G_glu_transpept"/>
    <property type="match status" value="1"/>
</dbReference>
<gene>
    <name evidence="12" type="primary">ggt</name>
    <name evidence="12" type="ORF">NET02_00685</name>
</gene>
<dbReference type="InterPro" id="IPR043137">
    <property type="entry name" value="GGT_ssub_C"/>
</dbReference>
<comment type="catalytic activity">
    <reaction evidence="2 11">
        <text>glutathione + H2O = L-cysteinylglycine + L-glutamate</text>
        <dbReference type="Rhea" id="RHEA:28807"/>
        <dbReference type="ChEBI" id="CHEBI:15377"/>
        <dbReference type="ChEBI" id="CHEBI:29985"/>
        <dbReference type="ChEBI" id="CHEBI:57925"/>
        <dbReference type="ChEBI" id="CHEBI:61694"/>
        <dbReference type="EC" id="3.4.19.13"/>
    </reaction>
</comment>
<dbReference type="EC" id="2.3.2.2" evidence="11"/>
<evidence type="ECO:0000256" key="8">
    <source>
        <dbReference type="ARBA" id="ARBA00047417"/>
    </source>
</evidence>
<evidence type="ECO:0000256" key="6">
    <source>
        <dbReference type="ARBA" id="ARBA00023145"/>
    </source>
</evidence>
<dbReference type="Proteomes" id="UP001165306">
    <property type="component" value="Unassembled WGS sequence"/>
</dbReference>
<evidence type="ECO:0000256" key="5">
    <source>
        <dbReference type="ARBA" id="ARBA00022801"/>
    </source>
</evidence>
<dbReference type="NCBIfam" id="TIGR00066">
    <property type="entry name" value="g_glut_trans"/>
    <property type="match status" value="1"/>
</dbReference>
<sequence>MRRTEWVLDRTEAIGERGMVAAKHELAAEAGAQVLEAGGNAVDAAVVTAFTVGVVEPFMNGIGGGGLMLIYLSDRRQTVAIDFAMAAPRAARPDMYELLDATSPSMFGWRAVRDDANIHGPLSIAVPGTVAGLALAAERYGTMPLRELIQPAIRYARDGFPVSWHTSLEIAQDLELLNRYPSSRAIFTRDGLPWPVLTGQEQTTLVQADLARSLEAIAEHGPDVFYRGELGRALVERLRELGAILTEDDLRSYEVRVSEPLWGRYRGHRVAAAPAPSGGPTLLECLHLMEHFDLRASGHNTVETLHRLIEVFRQAFVDRFAYLADPAFAEVPVSALIDPAYAREQAARIGGRARPTVEPGDPERLGVRQRYARSMPNYGAGSTTHLSVVDRWGNAVSLTQTLLSAWGSRVVAPGTGILMNNGMMWFDPEPGRANSIEPGKRPLANMSPALVFEGERVYLSLGAMGGRKIINALAQIISNVVDHGMGIQAAITAPRIDCSVQPAQVSSRIDPEVIQGLRARGHRLQVVVEDVGNVPFASPVGILVEADGTLRGGANPYYPAMAIGI</sequence>
<dbReference type="InterPro" id="IPR043138">
    <property type="entry name" value="GGT_lsub"/>
</dbReference>
<proteinExistence type="inferred from homology"/>
<dbReference type="SUPFAM" id="SSF56235">
    <property type="entry name" value="N-terminal nucleophile aminohydrolases (Ntn hydrolases)"/>
    <property type="match status" value="1"/>
</dbReference>
<evidence type="ECO:0000256" key="3">
    <source>
        <dbReference type="ARBA" id="ARBA00009381"/>
    </source>
</evidence>